<sequence>MKTLIVLCLFAELALATIPPYIKICSRNDPNLSKCVINSVEELRPKLKSGIPELNVPGVEPLFLDEVKLRSGPNQAKINANITNIKVYGPSDFEILDLRVNLKKNKFIFRVNVPKIYFEGDYDIDMSLLLLNYKGQGPITGNFTDYKFDCTMNGNLIDKNGQKFLKFRKFDVTLYLGHSYMHLGNLFSETSSTIARATNEVVRDNADLFVNEIKPVLEDSLAQKFTDIANIITDRFSYDELFPVTKK</sequence>
<dbReference type="Gene3D" id="3.15.10.30">
    <property type="entry name" value="Haemolymph juvenile hormone binding protein"/>
    <property type="match status" value="1"/>
</dbReference>
<reference evidence="6" key="1">
    <citation type="submission" date="2025-08" db="UniProtKB">
        <authorList>
            <consortium name="RefSeq"/>
        </authorList>
    </citation>
    <scope>IDENTIFICATION</scope>
    <source>
        <tissue evidence="6">Gonads</tissue>
    </source>
</reference>
<dbReference type="RefSeq" id="XP_030766706.1">
    <property type="nucleotide sequence ID" value="XM_030910846.1"/>
</dbReference>
<evidence type="ECO:0000256" key="2">
    <source>
        <dbReference type="ARBA" id="ARBA00023108"/>
    </source>
</evidence>
<accession>A0A6J2YU47</accession>
<dbReference type="OrthoDB" id="8179031at2759"/>
<gene>
    <name evidence="6" type="primary">LOC115890576</name>
</gene>
<dbReference type="FunFam" id="3.15.10.30:FF:000001">
    <property type="entry name" value="Takeout-like protein 1"/>
    <property type="match status" value="1"/>
</dbReference>
<proteinExistence type="inferred from homology"/>
<dbReference type="KEGG" id="soy:115890576"/>
<evidence type="ECO:0000313" key="6">
    <source>
        <dbReference type="RefSeq" id="XP_030766706.1"/>
    </source>
</evidence>
<evidence type="ECO:0000256" key="4">
    <source>
        <dbReference type="SAM" id="SignalP"/>
    </source>
</evidence>
<dbReference type="InterPro" id="IPR010562">
    <property type="entry name" value="Haemolymph_juvenile_hormone-bd"/>
</dbReference>
<dbReference type="Pfam" id="PF06585">
    <property type="entry name" value="JHBP"/>
    <property type="match status" value="1"/>
</dbReference>
<dbReference type="GO" id="GO:0005615">
    <property type="term" value="C:extracellular space"/>
    <property type="evidence" value="ECO:0007669"/>
    <property type="project" value="TreeGrafter"/>
</dbReference>
<comment type="similarity">
    <text evidence="3">Belongs to the TO family.</text>
</comment>
<feature type="chain" id="PRO_5027098987" evidence="4">
    <location>
        <begin position="17"/>
        <end position="247"/>
    </location>
</feature>
<feature type="signal peptide" evidence="4">
    <location>
        <begin position="1"/>
        <end position="16"/>
    </location>
</feature>
<dbReference type="GeneID" id="115890576"/>
<keyword evidence="5" id="KW-1185">Reference proteome</keyword>
<organism evidence="5 6">
    <name type="scientific">Sitophilus oryzae</name>
    <name type="common">Rice weevil</name>
    <name type="synonym">Curculio oryzae</name>
    <dbReference type="NCBI Taxonomy" id="7048"/>
    <lineage>
        <taxon>Eukaryota</taxon>
        <taxon>Metazoa</taxon>
        <taxon>Ecdysozoa</taxon>
        <taxon>Arthropoda</taxon>
        <taxon>Hexapoda</taxon>
        <taxon>Insecta</taxon>
        <taxon>Pterygota</taxon>
        <taxon>Neoptera</taxon>
        <taxon>Endopterygota</taxon>
        <taxon>Coleoptera</taxon>
        <taxon>Polyphaga</taxon>
        <taxon>Cucujiformia</taxon>
        <taxon>Curculionidae</taxon>
        <taxon>Dryophthorinae</taxon>
        <taxon>Sitophilus</taxon>
    </lineage>
</organism>
<evidence type="ECO:0000256" key="3">
    <source>
        <dbReference type="ARBA" id="ARBA00060902"/>
    </source>
</evidence>
<name>A0A6J2YU47_SITOR</name>
<keyword evidence="2" id="KW-0090">Biological rhythms</keyword>
<keyword evidence="1 4" id="KW-0732">Signal</keyword>
<dbReference type="FunCoup" id="A0A6J2YU47">
    <property type="interactions" value="37"/>
</dbReference>
<dbReference type="InterPro" id="IPR038606">
    <property type="entry name" value="To_sf"/>
</dbReference>
<dbReference type="AlphaFoldDB" id="A0A6J2YU47"/>
<evidence type="ECO:0000313" key="5">
    <source>
        <dbReference type="Proteomes" id="UP000504635"/>
    </source>
</evidence>
<dbReference type="PANTHER" id="PTHR11008">
    <property type="entry name" value="PROTEIN TAKEOUT-LIKE PROTEIN"/>
    <property type="match status" value="1"/>
</dbReference>
<dbReference type="SMART" id="SM00700">
    <property type="entry name" value="JHBP"/>
    <property type="match status" value="1"/>
</dbReference>
<dbReference type="GO" id="GO:0007623">
    <property type="term" value="P:circadian rhythm"/>
    <property type="evidence" value="ECO:0007669"/>
    <property type="project" value="UniProtKB-ARBA"/>
</dbReference>
<protein>
    <submittedName>
        <fullName evidence="6">Beta-carotene-binding protein</fullName>
    </submittedName>
</protein>
<evidence type="ECO:0000256" key="1">
    <source>
        <dbReference type="ARBA" id="ARBA00022729"/>
    </source>
</evidence>
<dbReference type="PANTHER" id="PTHR11008:SF39">
    <property type="entry name" value="CIRCADIAN CLOCK-CONTROLLED PROTEIN-LIKE PROTEIN"/>
    <property type="match status" value="1"/>
</dbReference>
<dbReference type="InParanoid" id="A0A6J2YU47"/>
<dbReference type="Proteomes" id="UP000504635">
    <property type="component" value="Unplaced"/>
</dbReference>